<evidence type="ECO:0000256" key="1">
    <source>
        <dbReference type="ARBA" id="ARBA00000085"/>
    </source>
</evidence>
<evidence type="ECO:0000256" key="4">
    <source>
        <dbReference type="ARBA" id="ARBA00022475"/>
    </source>
</evidence>
<dbReference type="GO" id="GO:0005524">
    <property type="term" value="F:ATP binding"/>
    <property type="evidence" value="ECO:0007669"/>
    <property type="project" value="UniProtKB-KW"/>
</dbReference>
<evidence type="ECO:0000259" key="14">
    <source>
        <dbReference type="PROSITE" id="PS50109"/>
    </source>
</evidence>
<dbReference type="PROSITE" id="PS50109">
    <property type="entry name" value="HIS_KIN"/>
    <property type="match status" value="1"/>
</dbReference>
<evidence type="ECO:0000256" key="5">
    <source>
        <dbReference type="ARBA" id="ARBA00022553"/>
    </source>
</evidence>
<dbReference type="GO" id="GO:0046983">
    <property type="term" value="F:protein dimerization activity"/>
    <property type="evidence" value="ECO:0007669"/>
    <property type="project" value="InterPro"/>
</dbReference>
<accession>A0A366EL43</accession>
<dbReference type="EMBL" id="QNRK01000046">
    <property type="protein sequence ID" value="RBP03111.1"/>
    <property type="molecule type" value="Genomic_DNA"/>
</dbReference>
<dbReference type="EC" id="2.7.13.3" evidence="3"/>
<feature type="domain" description="Histidine kinase" evidence="14">
    <location>
        <begin position="473"/>
        <end position="563"/>
    </location>
</feature>
<keyword evidence="10" id="KW-0067">ATP-binding</keyword>
<evidence type="ECO:0000313" key="15">
    <source>
        <dbReference type="EMBL" id="RBP03111.1"/>
    </source>
</evidence>
<dbReference type="SUPFAM" id="SSF55874">
    <property type="entry name" value="ATPase domain of HSP90 chaperone/DNA topoisomerase II/histidine kinase"/>
    <property type="match status" value="1"/>
</dbReference>
<evidence type="ECO:0000256" key="3">
    <source>
        <dbReference type="ARBA" id="ARBA00012438"/>
    </source>
</evidence>
<evidence type="ECO:0000256" key="13">
    <source>
        <dbReference type="ARBA" id="ARBA00023136"/>
    </source>
</evidence>
<dbReference type="RefSeq" id="WP_170153424.1">
    <property type="nucleotide sequence ID" value="NZ_QNRK01000046.1"/>
</dbReference>
<dbReference type="InterPro" id="IPR003594">
    <property type="entry name" value="HATPase_dom"/>
</dbReference>
<proteinExistence type="predicted"/>
<reference evidence="15 16" key="1">
    <citation type="submission" date="2018-06" db="EMBL/GenBank/DDBJ databases">
        <title>Genomic Encyclopedia of Type Strains, Phase IV (KMG-IV): sequencing the most valuable type-strain genomes for metagenomic binning, comparative biology and taxonomic classification.</title>
        <authorList>
            <person name="Goeker M."/>
        </authorList>
    </citation>
    <scope>NUCLEOTIDE SEQUENCE [LARGE SCALE GENOMIC DNA]</scope>
    <source>
        <strain evidence="15 16">DSM 24875</strain>
    </source>
</reference>
<evidence type="ECO:0000256" key="6">
    <source>
        <dbReference type="ARBA" id="ARBA00022679"/>
    </source>
</evidence>
<dbReference type="InterPro" id="IPR005467">
    <property type="entry name" value="His_kinase_dom"/>
</dbReference>
<keyword evidence="13" id="KW-0472">Membrane</keyword>
<dbReference type="Proteomes" id="UP000253529">
    <property type="component" value="Unassembled WGS sequence"/>
</dbReference>
<dbReference type="PANTHER" id="PTHR24421:SF10">
    <property type="entry name" value="NITRATE_NITRITE SENSOR PROTEIN NARQ"/>
    <property type="match status" value="1"/>
</dbReference>
<keyword evidence="9 15" id="KW-0418">Kinase</keyword>
<dbReference type="Gene3D" id="3.30.565.10">
    <property type="entry name" value="Histidine kinase-like ATPase, C-terminal domain"/>
    <property type="match status" value="1"/>
</dbReference>
<dbReference type="InterPro" id="IPR033479">
    <property type="entry name" value="dCache_1"/>
</dbReference>
<evidence type="ECO:0000256" key="2">
    <source>
        <dbReference type="ARBA" id="ARBA00004651"/>
    </source>
</evidence>
<dbReference type="InterPro" id="IPR036890">
    <property type="entry name" value="HATPase_C_sf"/>
</dbReference>
<dbReference type="Pfam" id="PF07730">
    <property type="entry name" value="HisKA_3"/>
    <property type="match status" value="1"/>
</dbReference>
<comment type="caution">
    <text evidence="15">The sequence shown here is derived from an EMBL/GenBank/DDBJ whole genome shotgun (WGS) entry which is preliminary data.</text>
</comment>
<keyword evidence="16" id="KW-1185">Reference proteome</keyword>
<comment type="catalytic activity">
    <reaction evidence="1">
        <text>ATP + protein L-histidine = ADP + protein N-phospho-L-histidine.</text>
        <dbReference type="EC" id="2.7.13.3"/>
    </reaction>
</comment>
<evidence type="ECO:0000256" key="12">
    <source>
        <dbReference type="ARBA" id="ARBA00023012"/>
    </source>
</evidence>
<dbReference type="CDD" id="cd12915">
    <property type="entry name" value="PDC2_DGC_like"/>
    <property type="match status" value="1"/>
</dbReference>
<dbReference type="PANTHER" id="PTHR24421">
    <property type="entry name" value="NITRATE/NITRITE SENSOR PROTEIN NARX-RELATED"/>
    <property type="match status" value="1"/>
</dbReference>
<keyword evidence="6" id="KW-0808">Transferase</keyword>
<dbReference type="CDD" id="cd12914">
    <property type="entry name" value="PDC1_DGC_like"/>
    <property type="match status" value="1"/>
</dbReference>
<keyword evidence="4" id="KW-1003">Cell membrane</keyword>
<dbReference type="GO" id="GO:0005886">
    <property type="term" value="C:plasma membrane"/>
    <property type="evidence" value="ECO:0007669"/>
    <property type="project" value="UniProtKB-SubCell"/>
</dbReference>
<evidence type="ECO:0000256" key="10">
    <source>
        <dbReference type="ARBA" id="ARBA00022840"/>
    </source>
</evidence>
<keyword evidence="8" id="KW-0547">Nucleotide-binding</keyword>
<dbReference type="Gene3D" id="1.20.5.1930">
    <property type="match status" value="1"/>
</dbReference>
<evidence type="ECO:0000256" key="7">
    <source>
        <dbReference type="ARBA" id="ARBA00022692"/>
    </source>
</evidence>
<dbReference type="Pfam" id="PF02743">
    <property type="entry name" value="dCache_1"/>
    <property type="match status" value="1"/>
</dbReference>
<evidence type="ECO:0000256" key="11">
    <source>
        <dbReference type="ARBA" id="ARBA00022989"/>
    </source>
</evidence>
<dbReference type="InterPro" id="IPR050482">
    <property type="entry name" value="Sensor_HK_TwoCompSys"/>
</dbReference>
<dbReference type="InterPro" id="IPR011712">
    <property type="entry name" value="Sig_transdc_His_kin_sub3_dim/P"/>
</dbReference>
<protein>
    <recommendedName>
        <fullName evidence="3">histidine kinase</fullName>
        <ecNumber evidence="3">2.7.13.3</ecNumber>
    </recommendedName>
</protein>
<evidence type="ECO:0000256" key="9">
    <source>
        <dbReference type="ARBA" id="ARBA00022777"/>
    </source>
</evidence>
<name>A0A366EL43_9HYPH</name>
<dbReference type="AlphaFoldDB" id="A0A366EL43"/>
<comment type="subcellular location">
    <subcellularLocation>
        <location evidence="2">Cell membrane</location>
        <topology evidence="2">Multi-pass membrane protein</topology>
    </subcellularLocation>
</comment>
<dbReference type="CDD" id="cd16917">
    <property type="entry name" value="HATPase_UhpB-NarQ-NarX-like"/>
    <property type="match status" value="1"/>
</dbReference>
<dbReference type="GO" id="GO:0000155">
    <property type="term" value="F:phosphorelay sensor kinase activity"/>
    <property type="evidence" value="ECO:0007669"/>
    <property type="project" value="InterPro"/>
</dbReference>
<dbReference type="SMART" id="SM00387">
    <property type="entry name" value="HATPase_c"/>
    <property type="match status" value="1"/>
</dbReference>
<sequence>MNDEPLAWRYYAAALSAALLPALLAALLVWQVRSADYASAGRSVLTTAKGVAGDFDNTFEQFDALLKSIARQYVDGVESGSEEKPRLIQRLQEELANIPFSSRVFIADSYGRLVLGGGAAVQYATTGVSVADRDYFARSKAGEQGLMFEGPHRAKFGDEQVIVLARRLEDGKGGFLGVVAGSIPVAYFQTRIARDELDPHGDIVFRTTNGARIAVHSADPADPADPGGVGVSEVAMMAAPASPALFQGREGQTLYQAASPLDHIDRLLAYQKLSHAPFYLLVGQSTASVDRSWRRLASELGLLCLGVTLAGLWSARRLHASAVTLRRERSLLKQRIADRTRELEDSAQELSAVLDSVVTRQESDRRRIARELHDRLGQYLAAMNLKLGALERCGPDVALLKSGLSDLKDLTGAVGSEVGRIAWELRPVALDDIGLESAVRHFIEEWVQRSGLRFDLHLALKGRRLPPEVETTLYRVLQESVTNVVKHAAASAVGVTLTTSPNDVVMTVEDDGVGFDVDEVSRASPRLGLRGMRERLAVSHGSLDIESRPGGGTTLTIRIPLAGRAP</sequence>
<dbReference type="Gene3D" id="3.30.450.20">
    <property type="entry name" value="PAS domain"/>
    <property type="match status" value="2"/>
</dbReference>
<evidence type="ECO:0000313" key="16">
    <source>
        <dbReference type="Proteomes" id="UP000253529"/>
    </source>
</evidence>
<organism evidence="15 16">
    <name type="scientific">Roseiarcus fermentans</name>
    <dbReference type="NCBI Taxonomy" id="1473586"/>
    <lineage>
        <taxon>Bacteria</taxon>
        <taxon>Pseudomonadati</taxon>
        <taxon>Pseudomonadota</taxon>
        <taxon>Alphaproteobacteria</taxon>
        <taxon>Hyphomicrobiales</taxon>
        <taxon>Roseiarcaceae</taxon>
        <taxon>Roseiarcus</taxon>
    </lineage>
</organism>
<keyword evidence="7" id="KW-0812">Transmembrane</keyword>
<gene>
    <name evidence="15" type="ORF">DFR50_14635</name>
</gene>
<keyword evidence="12" id="KW-0902">Two-component regulatory system</keyword>
<keyword evidence="5" id="KW-0597">Phosphoprotein</keyword>
<dbReference type="Pfam" id="PF02518">
    <property type="entry name" value="HATPase_c"/>
    <property type="match status" value="1"/>
</dbReference>
<keyword evidence="11" id="KW-1133">Transmembrane helix</keyword>
<evidence type="ECO:0000256" key="8">
    <source>
        <dbReference type="ARBA" id="ARBA00022741"/>
    </source>
</evidence>